<proteinExistence type="predicted"/>
<reference evidence="1 2" key="1">
    <citation type="journal article" date="2022" name="Mar. Drugs">
        <title>Bioassay-Guided Fractionation Leads to the Detection of Cholic Acid Generated by the Rare Thalassomonas sp.</title>
        <authorList>
            <person name="Pheiffer F."/>
            <person name="Schneider Y.K."/>
            <person name="Hansen E.H."/>
            <person name="Andersen J.H."/>
            <person name="Isaksson J."/>
            <person name="Busche T."/>
            <person name="R C."/>
            <person name="Kalinowski J."/>
            <person name="Zyl L.V."/>
            <person name="Trindade M."/>
        </authorList>
    </citation>
    <scope>NUCLEOTIDE SEQUENCE [LARGE SCALE GENOMIC DNA]</scope>
    <source>
        <strain evidence="1 2">A5K-61T</strain>
    </source>
</reference>
<evidence type="ECO:0000313" key="2">
    <source>
        <dbReference type="Proteomes" id="UP001215231"/>
    </source>
</evidence>
<evidence type="ECO:0000313" key="1">
    <source>
        <dbReference type="EMBL" id="WDE11848.1"/>
    </source>
</evidence>
<accession>A0ABY7VE74</accession>
<dbReference type="RefSeq" id="WP_274052068.1">
    <property type="nucleotide sequence ID" value="NZ_CP059693.1"/>
</dbReference>
<dbReference type="EMBL" id="CP059693">
    <property type="protein sequence ID" value="WDE11848.1"/>
    <property type="molecule type" value="Genomic_DNA"/>
</dbReference>
<dbReference type="Proteomes" id="UP001215231">
    <property type="component" value="Chromosome"/>
</dbReference>
<organism evidence="1 2">
    <name type="scientific">Thalassomonas haliotis</name>
    <dbReference type="NCBI Taxonomy" id="485448"/>
    <lineage>
        <taxon>Bacteria</taxon>
        <taxon>Pseudomonadati</taxon>
        <taxon>Pseudomonadota</taxon>
        <taxon>Gammaproteobacteria</taxon>
        <taxon>Alteromonadales</taxon>
        <taxon>Colwelliaceae</taxon>
        <taxon>Thalassomonas</taxon>
    </lineage>
</organism>
<gene>
    <name evidence="1" type="ORF">H3N35_27285</name>
</gene>
<keyword evidence="2" id="KW-1185">Reference proteome</keyword>
<sequence>MTTSSVQEKAIEICFPDNNAFSLPCDPNNPDEVACFRQDNPHIKSSVIPPGTPYIFRKDIGENPRPWQELRPDLSSTFTQINNLPTETRRNIANMNQTFGSELLVALSEFHRVEIAPMVFRAKEYGKNQVWDTLNKESGGLVGAGVGALDDRLTGFNKAVLKSQQALEKVRNGYQAKMPKLELYKLEKTAKDQLRAMKYNFQAELTKYMGNAKASRRGTVWSNPDRGIAIAKSGRTATPIQLSNATQMQRVKELGLVGKLAGPGLLILDTGIRVGNVHVDYLSGKDWQRRAVIETTGLGAAGFAGSLGAMAGSAVGTAAITTLNVALLATPVGWCLVIGTALAFGYGAAKGGDWIGQTLSGKVYDASANINWNRLF</sequence>
<protein>
    <submittedName>
        <fullName evidence="1">Uncharacterized protein</fullName>
    </submittedName>
</protein>
<name>A0ABY7VE74_9GAMM</name>